<dbReference type="Pfam" id="PF13432">
    <property type="entry name" value="TPR_16"/>
    <property type="match status" value="1"/>
</dbReference>
<protein>
    <submittedName>
        <fullName evidence="3">Uncharacterized protein</fullName>
    </submittedName>
</protein>
<organism evidence="3">
    <name type="scientific">marine sediment metagenome</name>
    <dbReference type="NCBI Taxonomy" id="412755"/>
    <lineage>
        <taxon>unclassified sequences</taxon>
        <taxon>metagenomes</taxon>
        <taxon>ecological metagenomes</taxon>
    </lineage>
</organism>
<dbReference type="PROSITE" id="PS50293">
    <property type="entry name" value="TPR_REGION"/>
    <property type="match status" value="1"/>
</dbReference>
<dbReference type="Pfam" id="PF13424">
    <property type="entry name" value="TPR_12"/>
    <property type="match status" value="1"/>
</dbReference>
<comment type="caution">
    <text evidence="3">The sequence shown here is derived from an EMBL/GenBank/DDBJ whole genome shotgun (WGS) entry which is preliminary data.</text>
</comment>
<dbReference type="Pfam" id="PF13181">
    <property type="entry name" value="TPR_8"/>
    <property type="match status" value="1"/>
</dbReference>
<evidence type="ECO:0000313" key="3">
    <source>
        <dbReference type="EMBL" id="KKK85851.1"/>
    </source>
</evidence>
<reference evidence="3" key="1">
    <citation type="journal article" date="2015" name="Nature">
        <title>Complex archaea that bridge the gap between prokaryotes and eukaryotes.</title>
        <authorList>
            <person name="Spang A."/>
            <person name="Saw J.H."/>
            <person name="Jorgensen S.L."/>
            <person name="Zaremba-Niedzwiedzka K."/>
            <person name="Martijn J."/>
            <person name="Lind A.E."/>
            <person name="van Eijk R."/>
            <person name="Schleper C."/>
            <person name="Guy L."/>
            <person name="Ettema T.J."/>
        </authorList>
    </citation>
    <scope>NUCLEOTIDE SEQUENCE</scope>
</reference>
<dbReference type="PANTHER" id="PTHR44943">
    <property type="entry name" value="CELLULOSE SYNTHASE OPERON PROTEIN C"/>
    <property type="match status" value="1"/>
</dbReference>
<accession>A0A0F9BNC1</accession>
<dbReference type="EMBL" id="LAZR01051120">
    <property type="protein sequence ID" value="KKK85851.1"/>
    <property type="molecule type" value="Genomic_DNA"/>
</dbReference>
<dbReference type="InterPro" id="IPR051685">
    <property type="entry name" value="Ycf3/AcsC/BcsC/TPR_MFPF"/>
</dbReference>
<keyword evidence="2" id="KW-0802">TPR repeat</keyword>
<feature type="non-terminal residue" evidence="3">
    <location>
        <position position="284"/>
    </location>
</feature>
<dbReference type="Gene3D" id="1.25.40.10">
    <property type="entry name" value="Tetratricopeptide repeat domain"/>
    <property type="match status" value="2"/>
</dbReference>
<gene>
    <name evidence="3" type="ORF">LCGC14_2769120</name>
</gene>
<evidence type="ECO:0000256" key="1">
    <source>
        <dbReference type="ARBA" id="ARBA00022737"/>
    </source>
</evidence>
<dbReference type="PANTHER" id="PTHR44943:SF8">
    <property type="entry name" value="TPR REPEAT-CONTAINING PROTEIN MJ0263"/>
    <property type="match status" value="1"/>
</dbReference>
<keyword evidence="1" id="KW-0677">Repeat</keyword>
<dbReference type="InterPro" id="IPR011990">
    <property type="entry name" value="TPR-like_helical_dom_sf"/>
</dbReference>
<sequence length="284" mass="32991">MLKINIPDHLKLKITFIIERVSENLPSKEIEKVKVIKELKILHKEFESINKPVKLFDVDPEKIYLIARISDRLNMFDQSKFFYRFFINLNPTENLDVAWNHLGLALLNLNKVTEAESSFRSAISINENNFDAWFNLGKLLLNLKRFSRAETTFKKILELNKDNVQALIGLGGISANLGKYDEAQEFFKKALQLSETSSENEFEAKYGLALIFERDKSYEEALDMYNSIIDMNPKHVDAWNRIGIIYLDYLKQIDKAKSAFEKILSLDESNAPAWNNYGLLLKRQ</sequence>
<dbReference type="InterPro" id="IPR019734">
    <property type="entry name" value="TPR_rpt"/>
</dbReference>
<dbReference type="AlphaFoldDB" id="A0A0F9BNC1"/>
<dbReference type="SUPFAM" id="SSF48452">
    <property type="entry name" value="TPR-like"/>
    <property type="match status" value="1"/>
</dbReference>
<proteinExistence type="predicted"/>
<dbReference type="SMART" id="SM00028">
    <property type="entry name" value="TPR"/>
    <property type="match status" value="6"/>
</dbReference>
<evidence type="ECO:0000256" key="2">
    <source>
        <dbReference type="ARBA" id="ARBA00022803"/>
    </source>
</evidence>
<name>A0A0F9BNC1_9ZZZZ</name>
<dbReference type="PROSITE" id="PS50005">
    <property type="entry name" value="TPR"/>
    <property type="match status" value="4"/>
</dbReference>